<evidence type="ECO:0000256" key="1">
    <source>
        <dbReference type="ARBA" id="ARBA00008056"/>
    </source>
</evidence>
<evidence type="ECO:0000256" key="2">
    <source>
        <dbReference type="ARBA" id="ARBA00022723"/>
    </source>
</evidence>
<dbReference type="GO" id="GO:0031418">
    <property type="term" value="F:L-ascorbic acid binding"/>
    <property type="evidence" value="ECO:0007669"/>
    <property type="project" value="UniProtKB-KW"/>
</dbReference>
<dbReference type="PROSITE" id="PS51471">
    <property type="entry name" value="FE2OG_OXY"/>
    <property type="match status" value="1"/>
</dbReference>
<keyword evidence="2 6" id="KW-0479">Metal-binding</keyword>
<evidence type="ECO:0000256" key="3">
    <source>
        <dbReference type="ARBA" id="ARBA00022896"/>
    </source>
</evidence>
<dbReference type="OrthoDB" id="406156at2759"/>
<reference evidence="8" key="1">
    <citation type="journal article" date="2014" name="Nat. Commun.">
        <title>The tobacco genome sequence and its comparison with those of tomato and potato.</title>
        <authorList>
            <person name="Sierro N."/>
            <person name="Battey J.N."/>
            <person name="Ouadi S."/>
            <person name="Bakaher N."/>
            <person name="Bovet L."/>
            <person name="Willig A."/>
            <person name="Goepfert S."/>
            <person name="Peitsch M.C."/>
            <person name="Ivanov N.V."/>
        </authorList>
    </citation>
    <scope>NUCLEOTIDE SEQUENCE [LARGE SCALE GENOMIC DNA]</scope>
</reference>
<evidence type="ECO:0000313" key="9">
    <source>
        <dbReference type="RefSeq" id="XP_016463787.1"/>
    </source>
</evidence>
<protein>
    <submittedName>
        <fullName evidence="9">Hyoscyamine 6-dioxygenase-like</fullName>
    </submittedName>
</protein>
<dbReference type="SMR" id="A0A1S3ZHQ1"/>
<dbReference type="GeneID" id="107786799"/>
<feature type="domain" description="Fe2OG dioxygenase" evidence="7">
    <location>
        <begin position="192"/>
        <end position="290"/>
    </location>
</feature>
<evidence type="ECO:0000256" key="4">
    <source>
        <dbReference type="ARBA" id="ARBA00023002"/>
    </source>
</evidence>
<keyword evidence="8" id="KW-1185">Reference proteome</keyword>
<dbReference type="InterPro" id="IPR044861">
    <property type="entry name" value="IPNS-like_FE2OG_OXY"/>
</dbReference>
<dbReference type="OMA" id="RCYPASD"/>
<dbReference type="RefSeq" id="XP_016463787.1">
    <property type="nucleotide sequence ID" value="XM_016608301.2"/>
</dbReference>
<reference evidence="9" key="2">
    <citation type="submission" date="2025-08" db="UniProtKB">
        <authorList>
            <consortium name="RefSeq"/>
        </authorList>
    </citation>
    <scope>IDENTIFICATION</scope>
    <source>
        <tissue evidence="9">Leaf</tissue>
    </source>
</reference>
<dbReference type="InterPro" id="IPR027443">
    <property type="entry name" value="IPNS-like_sf"/>
</dbReference>
<dbReference type="Pfam" id="PF03171">
    <property type="entry name" value="2OG-FeII_Oxy"/>
    <property type="match status" value="1"/>
</dbReference>
<dbReference type="InterPro" id="IPR050295">
    <property type="entry name" value="Plant_2OG-oxidoreductases"/>
</dbReference>
<dbReference type="AlphaFoldDB" id="A0A1S3ZHQ1"/>
<sequence length="345" mass="38592">MADLISSWSNKGETLPQSYVLPMHERPVDPVPIVKEIPVIDLGKAKGEERTVVVQQLLKACEEYGFFQVNNHGIPEDLMDEAMKVYQEFFSLPVEEKANYAKAAANAARGAATLYSSSARHYETEEHKYWRDVLEHTCNIDGEDKSIWPDKPPRYREVIGSYSVEVRKLSKIILGLVSEGLGLEAGYFDKDLGQRMLANLYPECPDPSLTLGVGGHCDPNLITIIQQDAYGLQILKDEKWIGIEPLPHALVVNSGLAMTVISNGKLGSVAHRVVTNTTQARTSICTFICPEEVVEPAKSLVNPCNPPLYKSFKWRTEFMPHYLSKKSVYYAALEPFKIDAEALYV</sequence>
<name>A0A1S3ZHQ1_TOBAC</name>
<keyword evidence="3" id="KW-0847">Vitamin C</keyword>
<dbReference type="KEGG" id="nta:107786799"/>
<dbReference type="PaxDb" id="4097-A0A1S3ZHQ1"/>
<gene>
    <name evidence="9" type="primary">LOC107786799</name>
</gene>
<dbReference type="GO" id="GO:0016706">
    <property type="term" value="F:2-oxoglutarate-dependent dioxygenase activity"/>
    <property type="evidence" value="ECO:0007669"/>
    <property type="project" value="UniProtKB-ARBA"/>
</dbReference>
<dbReference type="PANTHER" id="PTHR47991">
    <property type="entry name" value="OXOGLUTARATE/IRON-DEPENDENT DIOXYGENASE"/>
    <property type="match status" value="1"/>
</dbReference>
<keyword evidence="4 6" id="KW-0560">Oxidoreductase</keyword>
<organism evidence="8 9">
    <name type="scientific">Nicotiana tabacum</name>
    <name type="common">Common tobacco</name>
    <dbReference type="NCBI Taxonomy" id="4097"/>
    <lineage>
        <taxon>Eukaryota</taxon>
        <taxon>Viridiplantae</taxon>
        <taxon>Streptophyta</taxon>
        <taxon>Embryophyta</taxon>
        <taxon>Tracheophyta</taxon>
        <taxon>Spermatophyta</taxon>
        <taxon>Magnoliopsida</taxon>
        <taxon>eudicotyledons</taxon>
        <taxon>Gunneridae</taxon>
        <taxon>Pentapetalae</taxon>
        <taxon>asterids</taxon>
        <taxon>lamiids</taxon>
        <taxon>Solanales</taxon>
        <taxon>Solanaceae</taxon>
        <taxon>Nicotianoideae</taxon>
        <taxon>Nicotianeae</taxon>
        <taxon>Nicotiana</taxon>
    </lineage>
</organism>
<dbReference type="InterPro" id="IPR026992">
    <property type="entry name" value="DIOX_N"/>
</dbReference>
<dbReference type="GO" id="GO:0009805">
    <property type="term" value="P:coumarin biosynthetic process"/>
    <property type="evidence" value="ECO:0007669"/>
    <property type="project" value="UniProtKB-ARBA"/>
</dbReference>
<dbReference type="InterPro" id="IPR005123">
    <property type="entry name" value="Oxoglu/Fe-dep_dioxygenase_dom"/>
</dbReference>
<evidence type="ECO:0000256" key="6">
    <source>
        <dbReference type="RuleBase" id="RU003682"/>
    </source>
</evidence>
<dbReference type="SUPFAM" id="SSF51197">
    <property type="entry name" value="Clavaminate synthase-like"/>
    <property type="match status" value="1"/>
</dbReference>
<dbReference type="Gene3D" id="2.60.120.330">
    <property type="entry name" value="B-lactam Antibiotic, Isopenicillin N Synthase, Chain"/>
    <property type="match status" value="1"/>
</dbReference>
<keyword evidence="5 6" id="KW-0408">Iron</keyword>
<evidence type="ECO:0000256" key="5">
    <source>
        <dbReference type="ARBA" id="ARBA00023004"/>
    </source>
</evidence>
<dbReference type="STRING" id="4097.A0A1S3ZHQ1"/>
<evidence type="ECO:0000259" key="7">
    <source>
        <dbReference type="PROSITE" id="PS51471"/>
    </source>
</evidence>
<dbReference type="RefSeq" id="XP_016463787.1">
    <property type="nucleotide sequence ID" value="XM_016608301.1"/>
</dbReference>
<proteinExistence type="inferred from homology"/>
<dbReference type="GO" id="GO:0046872">
    <property type="term" value="F:metal ion binding"/>
    <property type="evidence" value="ECO:0007669"/>
    <property type="project" value="UniProtKB-KW"/>
</dbReference>
<dbReference type="Pfam" id="PF14226">
    <property type="entry name" value="DIOX_N"/>
    <property type="match status" value="1"/>
</dbReference>
<comment type="similarity">
    <text evidence="1 6">Belongs to the iron/ascorbate-dependent oxidoreductase family.</text>
</comment>
<accession>A0A1S3ZHQ1</accession>
<dbReference type="Proteomes" id="UP000790787">
    <property type="component" value="Chromosome 2"/>
</dbReference>
<dbReference type="GO" id="GO:0002238">
    <property type="term" value="P:response to molecule of fungal origin"/>
    <property type="evidence" value="ECO:0007669"/>
    <property type="project" value="UniProtKB-ARBA"/>
</dbReference>
<evidence type="ECO:0000313" key="8">
    <source>
        <dbReference type="Proteomes" id="UP000790787"/>
    </source>
</evidence>